<dbReference type="EMBL" id="HACG01018953">
    <property type="protein sequence ID" value="CEK65818.1"/>
    <property type="molecule type" value="Transcribed_RNA"/>
</dbReference>
<sequence>MSKFSISDKSIYRDIVWNREMEKEGYIESKREDEGEINSDRLYYDPLNTALKAKDSLRCTTFSRMTSILTEMAIYLHDLRNKLHMRIEN</sequence>
<proteinExistence type="predicted"/>
<gene>
    <name evidence="1" type="primary">ORF56369</name>
</gene>
<protein>
    <submittedName>
        <fullName evidence="1">Uncharacterized protein</fullName>
    </submittedName>
</protein>
<dbReference type="AlphaFoldDB" id="A0A0B6ZBG4"/>
<name>A0A0B6ZBG4_9EUPU</name>
<evidence type="ECO:0000313" key="1">
    <source>
        <dbReference type="EMBL" id="CEK65818.1"/>
    </source>
</evidence>
<accession>A0A0B6ZBG4</accession>
<organism evidence="1">
    <name type="scientific">Arion vulgaris</name>
    <dbReference type="NCBI Taxonomy" id="1028688"/>
    <lineage>
        <taxon>Eukaryota</taxon>
        <taxon>Metazoa</taxon>
        <taxon>Spiralia</taxon>
        <taxon>Lophotrochozoa</taxon>
        <taxon>Mollusca</taxon>
        <taxon>Gastropoda</taxon>
        <taxon>Heterobranchia</taxon>
        <taxon>Euthyneura</taxon>
        <taxon>Panpulmonata</taxon>
        <taxon>Eupulmonata</taxon>
        <taxon>Stylommatophora</taxon>
        <taxon>Helicina</taxon>
        <taxon>Arionoidea</taxon>
        <taxon>Arionidae</taxon>
        <taxon>Arion</taxon>
    </lineage>
</organism>
<reference evidence="1" key="1">
    <citation type="submission" date="2014-12" db="EMBL/GenBank/DDBJ databases">
        <title>Insight into the proteome of Arion vulgaris.</title>
        <authorList>
            <person name="Aradska J."/>
            <person name="Bulat T."/>
            <person name="Smidak R."/>
            <person name="Sarate P."/>
            <person name="Gangsoo J."/>
            <person name="Sialana F."/>
            <person name="Bilban M."/>
            <person name="Lubec G."/>
        </authorList>
    </citation>
    <scope>NUCLEOTIDE SEQUENCE</scope>
    <source>
        <tissue evidence="1">Skin</tissue>
    </source>
</reference>